<feature type="non-terminal residue" evidence="1">
    <location>
        <position position="1"/>
    </location>
</feature>
<reference evidence="1" key="1">
    <citation type="journal article" date="2014" name="Front. Microbiol.">
        <title>High frequency of phylogenetically diverse reductive dehalogenase-homologous genes in deep subseafloor sedimentary metagenomes.</title>
        <authorList>
            <person name="Kawai M."/>
            <person name="Futagami T."/>
            <person name="Toyoda A."/>
            <person name="Takaki Y."/>
            <person name="Nishi S."/>
            <person name="Hori S."/>
            <person name="Arai W."/>
            <person name="Tsubouchi T."/>
            <person name="Morono Y."/>
            <person name="Uchiyama I."/>
            <person name="Ito T."/>
            <person name="Fujiyama A."/>
            <person name="Inagaki F."/>
            <person name="Takami H."/>
        </authorList>
    </citation>
    <scope>NUCLEOTIDE SEQUENCE</scope>
    <source>
        <strain evidence="1">Expedition CK06-06</strain>
    </source>
</reference>
<dbReference type="SUPFAM" id="SSF52980">
    <property type="entry name" value="Restriction endonuclease-like"/>
    <property type="match status" value="1"/>
</dbReference>
<protein>
    <recommendedName>
        <fullName evidence="2">Restriction endonuclease type IV Mrr domain-containing protein</fullName>
    </recommendedName>
</protein>
<dbReference type="AlphaFoldDB" id="X0XGR3"/>
<sequence>AWLAVIEAGAHEAHYSQLVGWDVEGYTGENEIDVIFRHDDKLGFVSCKALRSSLQSSDRKHRARMMDAVHEADNLADHFGLPGERVGVLVTTDLFDEERGEARYQSLMGKAAVLDVRVIPLEDIRWDRLVGVMQYLMDH</sequence>
<dbReference type="InterPro" id="IPR011335">
    <property type="entry name" value="Restrct_endonuc-II-like"/>
</dbReference>
<dbReference type="InterPro" id="IPR011856">
    <property type="entry name" value="tRNA_endonuc-like_dom_sf"/>
</dbReference>
<name>X0XGR3_9ZZZZ</name>
<evidence type="ECO:0008006" key="2">
    <source>
        <dbReference type="Google" id="ProtNLM"/>
    </source>
</evidence>
<gene>
    <name evidence="1" type="ORF">S01H1_53435</name>
</gene>
<dbReference type="GO" id="GO:0003676">
    <property type="term" value="F:nucleic acid binding"/>
    <property type="evidence" value="ECO:0007669"/>
    <property type="project" value="InterPro"/>
</dbReference>
<comment type="caution">
    <text evidence="1">The sequence shown here is derived from an EMBL/GenBank/DDBJ whole genome shotgun (WGS) entry which is preliminary data.</text>
</comment>
<proteinExistence type="predicted"/>
<dbReference type="Gene3D" id="3.40.1350.10">
    <property type="match status" value="1"/>
</dbReference>
<accession>X0XGR3</accession>
<organism evidence="1">
    <name type="scientific">marine sediment metagenome</name>
    <dbReference type="NCBI Taxonomy" id="412755"/>
    <lineage>
        <taxon>unclassified sequences</taxon>
        <taxon>metagenomes</taxon>
        <taxon>ecological metagenomes</taxon>
    </lineage>
</organism>
<evidence type="ECO:0000313" key="1">
    <source>
        <dbReference type="EMBL" id="GAG24126.1"/>
    </source>
</evidence>
<dbReference type="EMBL" id="BARS01034603">
    <property type="protein sequence ID" value="GAG24126.1"/>
    <property type="molecule type" value="Genomic_DNA"/>
</dbReference>